<feature type="compositionally biased region" description="Pro residues" evidence="1">
    <location>
        <begin position="45"/>
        <end position="65"/>
    </location>
</feature>
<reference evidence="2" key="2">
    <citation type="submission" date="2021-04" db="EMBL/GenBank/DDBJ databases">
        <authorList>
            <person name="Gilroy R."/>
        </authorList>
    </citation>
    <scope>NUCLEOTIDE SEQUENCE</scope>
    <source>
        <strain evidence="2">ChiHjej8B7-3636</strain>
    </source>
</reference>
<dbReference type="Gene3D" id="3.20.20.80">
    <property type="entry name" value="Glycosidases"/>
    <property type="match status" value="1"/>
</dbReference>
<reference evidence="2" key="1">
    <citation type="journal article" date="2021" name="PeerJ">
        <title>Extensive microbial diversity within the chicken gut microbiome revealed by metagenomics and culture.</title>
        <authorList>
            <person name="Gilroy R."/>
            <person name="Ravi A."/>
            <person name="Getino M."/>
            <person name="Pursley I."/>
            <person name="Horton D.L."/>
            <person name="Alikhan N.F."/>
            <person name="Baker D."/>
            <person name="Gharbi K."/>
            <person name="Hall N."/>
            <person name="Watson M."/>
            <person name="Adriaenssens E.M."/>
            <person name="Foster-Nyarko E."/>
            <person name="Jarju S."/>
            <person name="Secka A."/>
            <person name="Antonio M."/>
            <person name="Oren A."/>
            <person name="Chaudhuri R.R."/>
            <person name="La Ragione R."/>
            <person name="Hildebrand F."/>
            <person name="Pallen M.J."/>
        </authorList>
    </citation>
    <scope>NUCLEOTIDE SEQUENCE</scope>
    <source>
        <strain evidence="2">ChiHjej8B7-3636</strain>
    </source>
</reference>
<evidence type="ECO:0000313" key="2">
    <source>
        <dbReference type="EMBL" id="HJA03276.1"/>
    </source>
</evidence>
<dbReference type="GO" id="GO:0004553">
    <property type="term" value="F:hydrolase activity, hydrolyzing O-glycosyl compounds"/>
    <property type="evidence" value="ECO:0007669"/>
    <property type="project" value="TreeGrafter"/>
</dbReference>
<dbReference type="Proteomes" id="UP000824220">
    <property type="component" value="Unassembled WGS sequence"/>
</dbReference>
<evidence type="ECO:0000256" key="1">
    <source>
        <dbReference type="SAM" id="MobiDB-lite"/>
    </source>
</evidence>
<proteinExistence type="predicted"/>
<dbReference type="SUPFAM" id="SSF49785">
    <property type="entry name" value="Galactose-binding domain-like"/>
    <property type="match status" value="1"/>
</dbReference>
<dbReference type="InterPro" id="IPR017853">
    <property type="entry name" value="GH"/>
</dbReference>
<name>A0A9D2H4I2_9MICO</name>
<evidence type="ECO:0008006" key="4">
    <source>
        <dbReference type="Google" id="ProtNLM"/>
    </source>
</evidence>
<dbReference type="AlphaFoldDB" id="A0A9D2H4I2"/>
<dbReference type="SUPFAM" id="SSF51445">
    <property type="entry name" value="(Trans)glycosidases"/>
    <property type="match status" value="1"/>
</dbReference>
<organism evidence="2 3">
    <name type="scientific">Candidatus Microbacterium stercoravium</name>
    <dbReference type="NCBI Taxonomy" id="2838697"/>
    <lineage>
        <taxon>Bacteria</taxon>
        <taxon>Bacillati</taxon>
        <taxon>Actinomycetota</taxon>
        <taxon>Actinomycetes</taxon>
        <taxon>Micrococcales</taxon>
        <taxon>Microbacteriaceae</taxon>
        <taxon>Microbacterium</taxon>
    </lineage>
</organism>
<gene>
    <name evidence="2" type="ORF">H9800_00240</name>
</gene>
<dbReference type="InterPro" id="IPR008979">
    <property type="entry name" value="Galactose-bd-like_sf"/>
</dbReference>
<comment type="caution">
    <text evidence="2">The sequence shown here is derived from an EMBL/GenBank/DDBJ whole genome shotgun (WGS) entry which is preliminary data.</text>
</comment>
<protein>
    <recommendedName>
        <fullName evidence="4">Asl1-like glycosyl hydrolase catalytic domain-containing protein</fullName>
    </recommendedName>
</protein>
<accession>A0A9D2H4I2</accession>
<sequence length="699" mass="73861">MARRTRNVTMLVAGLVLIALSGGIIAYAVTAGRDPEPVAESPTPTATPTPSPTPTPTPTPTPEPADMPTSTVMHAVLDGWTGADSKAVADVMPQIGDAASGRTAAYIDAPRVKEPVAALSTEVSVTAGDEYVVTAQVRQGTHLPHEVAAEITVGEEKIPLGEINAEWTEVTGEFTAPEGSDTATVAVRLSDAVTALGIDDLEIRPASGGDNIVPNASFEDVSGDWGILNDGLILRETGAAMAVSLPDGDASWSVTSPGGDEVASGTESVENGFARIALEDVTQGFYTFSVTDADGRQVSTPFGVVDYEGTNITPDDRFGVATHADQPWYTDAADAIRTTGIGLARNDVLWDQNETSPGQYSFSSHYTEEFGKFSSHGIDLLGIVNYGNPLYDGGNTPASPEAVDAFGRYAAEIAKNFDVAGLEVFNEFNHDRFQTGSCGSAPECYPPLVKATEKYVAEVDPEIPIVAGSTANYDGDWFRGLWATGVIENADAMSFHPYNKWIYDTPESLAGVISESNDDMQSIGGEVLPIWITEFGWTTGAELGQQVSLTVQGERLARAELTAFASGAEKYFWYDLVNDSTDPNNHEGNFGMFEQRRDGVAAQPPRPAAFVQALLINEIGGRESAGHADAGDGVQTSVFGENEDAVTAAWSYDGDRTATLEASGPVVVTSMWGSTTTVEPENGKVEVAVGASPVFIEEK</sequence>
<dbReference type="PANTHER" id="PTHR12631:SF10">
    <property type="entry name" value="BETA-XYLOSIDASE-LIKE PROTEIN-RELATED"/>
    <property type="match status" value="1"/>
</dbReference>
<dbReference type="Gene3D" id="2.60.120.260">
    <property type="entry name" value="Galactose-binding domain-like"/>
    <property type="match status" value="1"/>
</dbReference>
<dbReference type="EMBL" id="DXAM01000006">
    <property type="protein sequence ID" value="HJA03276.1"/>
    <property type="molecule type" value="Genomic_DNA"/>
</dbReference>
<evidence type="ECO:0000313" key="3">
    <source>
        <dbReference type="Proteomes" id="UP000824220"/>
    </source>
</evidence>
<dbReference type="InterPro" id="IPR051923">
    <property type="entry name" value="Glycosyl_Hydrolase_39"/>
</dbReference>
<dbReference type="PANTHER" id="PTHR12631">
    <property type="entry name" value="ALPHA-L-IDURONIDASE"/>
    <property type="match status" value="1"/>
</dbReference>
<feature type="region of interest" description="Disordered" evidence="1">
    <location>
        <begin position="34"/>
        <end position="67"/>
    </location>
</feature>